<keyword evidence="1" id="KW-0539">Nucleus</keyword>
<keyword evidence="3" id="KW-1185">Reference proteome</keyword>
<dbReference type="InterPro" id="IPR053157">
    <property type="entry name" value="Sterol_Uptake_Regulator"/>
</dbReference>
<organism evidence="2 3">
    <name type="scientific">Drechmeria coniospora</name>
    <name type="common">Nematophagous fungus</name>
    <name type="synonym">Meria coniospora</name>
    <dbReference type="NCBI Taxonomy" id="98403"/>
    <lineage>
        <taxon>Eukaryota</taxon>
        <taxon>Fungi</taxon>
        <taxon>Dikarya</taxon>
        <taxon>Ascomycota</taxon>
        <taxon>Pezizomycotina</taxon>
        <taxon>Sordariomycetes</taxon>
        <taxon>Hypocreomycetidae</taxon>
        <taxon>Hypocreales</taxon>
        <taxon>Ophiocordycipitaceae</taxon>
        <taxon>Drechmeria</taxon>
    </lineage>
</organism>
<gene>
    <name evidence="2" type="ORF">DCS_07668</name>
</gene>
<evidence type="ECO:0000256" key="1">
    <source>
        <dbReference type="ARBA" id="ARBA00023242"/>
    </source>
</evidence>
<accession>A0A151GF35</accession>
<dbReference type="Pfam" id="PF11951">
    <property type="entry name" value="Fungal_trans_2"/>
    <property type="match status" value="1"/>
</dbReference>
<dbReference type="AlphaFoldDB" id="A0A151GF35"/>
<protein>
    <submittedName>
        <fullName evidence="2">C6 transcription factor</fullName>
    </submittedName>
</protein>
<dbReference type="InterPro" id="IPR021858">
    <property type="entry name" value="Fun_TF"/>
</dbReference>
<dbReference type="EMBL" id="LAYC01000003">
    <property type="protein sequence ID" value="KYK55704.1"/>
    <property type="molecule type" value="Genomic_DNA"/>
</dbReference>
<dbReference type="PANTHER" id="PTHR47784:SF7">
    <property type="entry name" value="ZN(II)2CYS6 TRANSCRIPTION FACTOR (EUROFUNG)"/>
    <property type="match status" value="1"/>
</dbReference>
<dbReference type="GeneID" id="63720311"/>
<dbReference type="STRING" id="98403.A0A151GF35"/>
<dbReference type="GO" id="GO:0001228">
    <property type="term" value="F:DNA-binding transcription activator activity, RNA polymerase II-specific"/>
    <property type="evidence" value="ECO:0007669"/>
    <property type="project" value="TreeGrafter"/>
</dbReference>
<evidence type="ECO:0000313" key="3">
    <source>
        <dbReference type="Proteomes" id="UP000076580"/>
    </source>
</evidence>
<proteinExistence type="predicted"/>
<dbReference type="RefSeq" id="XP_040655056.1">
    <property type="nucleotide sequence ID" value="XM_040804952.1"/>
</dbReference>
<dbReference type="PANTHER" id="PTHR47784">
    <property type="entry name" value="STEROL UPTAKE CONTROL PROTEIN 2"/>
    <property type="match status" value="1"/>
</dbReference>
<evidence type="ECO:0000313" key="2">
    <source>
        <dbReference type="EMBL" id="KYK55704.1"/>
    </source>
</evidence>
<reference evidence="2 3" key="1">
    <citation type="journal article" date="2016" name="Sci. Rep.">
        <title>Insights into Adaptations to a Near-Obligate Nematode Endoparasitic Lifestyle from the Finished Genome of Drechmeria coniospora.</title>
        <authorList>
            <person name="Zhang L."/>
            <person name="Zhou Z."/>
            <person name="Guo Q."/>
            <person name="Fokkens L."/>
            <person name="Miskei M."/>
            <person name="Pocsi I."/>
            <person name="Zhang W."/>
            <person name="Chen M."/>
            <person name="Wang L."/>
            <person name="Sun Y."/>
            <person name="Donzelli B.G."/>
            <person name="Gibson D.M."/>
            <person name="Nelson D.R."/>
            <person name="Luo J.G."/>
            <person name="Rep M."/>
            <person name="Liu H."/>
            <person name="Yang S."/>
            <person name="Wang J."/>
            <person name="Krasnoff S.B."/>
            <person name="Xu Y."/>
            <person name="Molnar I."/>
            <person name="Lin M."/>
        </authorList>
    </citation>
    <scope>NUCLEOTIDE SEQUENCE [LARGE SCALE GENOMIC DNA]</scope>
    <source>
        <strain evidence="2 3">ARSEF 6962</strain>
    </source>
</reference>
<sequence length="294" mass="33615">MRFFHHFLTQCYPHHPLKQEEIWTHEIPCIAHNHEFLMHAILGFAASELGRTRAEGSVVAAAMNHRVKAIRALKKRLAEASSARLTHEEANALVATCFVLTFQSVSLDDGLAEYMTFIRGILIVGMQMAFRGIKPVFETLLDDKQNELLAPLMEGMPLIERGWVDGAVEAIAKLRPLCVDEIEVEYHGQLLAIAETLYTSSFDGNIQGQLEGAIILLHTHWIALAQIMAFITERERDVREKHPSPEDDRMDPGFVRWLKYLNARVDGEHQMYNRWPIWVDGQLDQDLTFFGRRS</sequence>
<name>A0A151GF35_DRECN</name>
<comment type="caution">
    <text evidence="2">The sequence shown here is derived from an EMBL/GenBank/DDBJ whole genome shotgun (WGS) entry which is preliminary data.</text>
</comment>
<dbReference type="InParanoid" id="A0A151GF35"/>
<dbReference type="Proteomes" id="UP000076580">
    <property type="component" value="Chromosome 03"/>
</dbReference>